<dbReference type="InterPro" id="IPR041657">
    <property type="entry name" value="HTH_17"/>
</dbReference>
<dbReference type="AlphaFoldDB" id="I0ILT7"/>
<dbReference type="Proteomes" id="UP000007382">
    <property type="component" value="Chromosome"/>
</dbReference>
<organism evidence="2 3">
    <name type="scientific">Leptospirillum ferrooxidans (strain C2-3)</name>
    <dbReference type="NCBI Taxonomy" id="1162668"/>
    <lineage>
        <taxon>Bacteria</taxon>
        <taxon>Pseudomonadati</taxon>
        <taxon>Nitrospirota</taxon>
        <taxon>Nitrospiria</taxon>
        <taxon>Nitrospirales</taxon>
        <taxon>Nitrospiraceae</taxon>
        <taxon>Leptospirillum</taxon>
    </lineage>
</organism>
<dbReference type="STRING" id="1162668.LFE_0519"/>
<keyword evidence="3" id="KW-1185">Reference proteome</keyword>
<reference evidence="3" key="2">
    <citation type="submission" date="2012-03" db="EMBL/GenBank/DDBJ databases">
        <title>The complete genome sequence of the pioneer microbe on fresh volcanic deposit, Leptospirillum ferrooxidans strain C2-3.</title>
        <authorList>
            <person name="Fujimura R."/>
            <person name="Sato Y."/>
            <person name="Nishizawa T."/>
            <person name="Nanba K."/>
            <person name="Oshima K."/>
            <person name="Hattori M."/>
            <person name="Kamijo T."/>
            <person name="Ohta H."/>
        </authorList>
    </citation>
    <scope>NUCLEOTIDE SEQUENCE [LARGE SCALE GENOMIC DNA]</scope>
    <source>
        <strain evidence="3">C2-3</strain>
    </source>
</reference>
<dbReference type="eggNOG" id="ENOG5033BMH">
    <property type="taxonomic scope" value="Bacteria"/>
</dbReference>
<evidence type="ECO:0000313" key="2">
    <source>
        <dbReference type="EMBL" id="BAM06236.1"/>
    </source>
</evidence>
<evidence type="ECO:0000313" key="3">
    <source>
        <dbReference type="Proteomes" id="UP000007382"/>
    </source>
</evidence>
<sequence length="106" mass="12319">METLTLPQAAEFLQFHPDWVRREAKAGRIPGRKIGREWRFMKEDLVVFIRSGYPEFRQAPIVEVSSCQLSKEEVRGGLISQRRAESALDARLKRKTDNKRKNSMTS</sequence>
<dbReference type="HOGENOM" id="CLU_149172_0_0_0"/>
<dbReference type="Pfam" id="PF12728">
    <property type="entry name" value="HTH_17"/>
    <property type="match status" value="1"/>
</dbReference>
<proteinExistence type="predicted"/>
<dbReference type="RefSeq" id="WP_014448729.1">
    <property type="nucleotide sequence ID" value="NC_017094.1"/>
</dbReference>
<dbReference type="KEGG" id="lfc:LFE_0519"/>
<accession>I0ILT7</accession>
<protein>
    <submittedName>
        <fullName evidence="2">Putative DNA binding protein, excisionase family</fullName>
    </submittedName>
</protein>
<dbReference type="EMBL" id="AP012342">
    <property type="protein sequence ID" value="BAM06236.1"/>
    <property type="molecule type" value="Genomic_DNA"/>
</dbReference>
<reference evidence="2 3" key="1">
    <citation type="journal article" date="2012" name="J. Bacteriol.">
        <title>Complete Genome Sequence of Leptospirillum ferrooxidans Strain C2-3, Isolated from a Fresh Volcanic Ash Deposit on the Island of Miyake, Japan.</title>
        <authorList>
            <person name="Fujimura R."/>
            <person name="Sato Y."/>
            <person name="Nishizawa T."/>
            <person name="Oshima K."/>
            <person name="Kim S.-W."/>
            <person name="Hattori M."/>
            <person name="Kamijo T."/>
            <person name="Ohta H."/>
        </authorList>
    </citation>
    <scope>NUCLEOTIDE SEQUENCE [LARGE SCALE GENOMIC DNA]</scope>
    <source>
        <strain evidence="2 3">C2-3</strain>
    </source>
</reference>
<gene>
    <name evidence="2" type="ordered locus">LFE_0519</name>
</gene>
<name>I0ILT7_LEPFC</name>
<dbReference type="PATRIC" id="fig|1162668.3.peg.612"/>
<dbReference type="OrthoDB" id="9805928at2"/>
<evidence type="ECO:0000259" key="1">
    <source>
        <dbReference type="Pfam" id="PF12728"/>
    </source>
</evidence>
<feature type="domain" description="Helix-turn-helix" evidence="1">
    <location>
        <begin position="4"/>
        <end position="51"/>
    </location>
</feature>